<name>A0A6A5Y056_9PLEO</name>
<feature type="compositionally biased region" description="Polar residues" evidence="1">
    <location>
        <begin position="597"/>
        <end position="607"/>
    </location>
</feature>
<feature type="region of interest" description="Disordered" evidence="1">
    <location>
        <begin position="238"/>
        <end position="265"/>
    </location>
</feature>
<sequence length="607" mass="66448">MNRITVLGGALAVIQSGFLTQGQNLTVTPPATVYPTVTPPATVSPTLTPPATVYPPVSPAVVTTTLVQFIAPNLTPTPSPARWSSVRIPATITKGKGKTSFATPIPVRQVIWDDDHYVWWRAPEVDLSNIHLVEKHYIEKANTPFRGWVDGTDDEGEPIRSVVWEDNGREHAEDPSWAENDRSLGGEQCRETEEEQWGPGDFICTRDGEAIAIAYPPVPPDWKDGDEQYYNASTTWAVAGATPTPTPSPSPSEVKEEKKGHSPYYPTDEQKSSIFVKDELKCWYAEKPGFKIPWHVDLDIVGAAIHEYCYYTPNLHKTIGIDVQFPKMQTGFFTEDNSGWSVHTYSDKQSIIEVNIRQAFGTSEGCDATVYPQNPIQCEELLLNTVNGCSELESMGTASSVSDVCTISEIVVAPYNPHIVWEESESKSEAIKPSFGEPTSAAKKESETPKPTKESFSKLSSSETPKAKATPTPSPSQTSEKEQKQHTTISTATHAKQSRPSIPDINIDEDFLPFLKSLHRGPLNRFRPSFAQSAEQQKPTKEAISSAVSSPAVSSSAVSFKSIFGRSDIPSTRSWSSQVTSFAAAAATPTQSASKSWTTTWTVHGGR</sequence>
<dbReference type="RefSeq" id="XP_033387254.1">
    <property type="nucleotide sequence ID" value="XM_033525717.1"/>
</dbReference>
<dbReference type="Proteomes" id="UP000799778">
    <property type="component" value="Unassembled WGS sequence"/>
</dbReference>
<evidence type="ECO:0000313" key="3">
    <source>
        <dbReference type="Proteomes" id="UP000799778"/>
    </source>
</evidence>
<dbReference type="EMBL" id="ML978067">
    <property type="protein sequence ID" value="KAF2018915.1"/>
    <property type="molecule type" value="Genomic_DNA"/>
</dbReference>
<reference evidence="2" key="1">
    <citation type="journal article" date="2020" name="Stud. Mycol.">
        <title>101 Dothideomycetes genomes: a test case for predicting lifestyles and emergence of pathogens.</title>
        <authorList>
            <person name="Haridas S."/>
            <person name="Albert R."/>
            <person name="Binder M."/>
            <person name="Bloem J."/>
            <person name="Labutti K."/>
            <person name="Salamov A."/>
            <person name="Andreopoulos B."/>
            <person name="Baker S."/>
            <person name="Barry K."/>
            <person name="Bills G."/>
            <person name="Bluhm B."/>
            <person name="Cannon C."/>
            <person name="Castanera R."/>
            <person name="Culley D."/>
            <person name="Daum C."/>
            <person name="Ezra D."/>
            <person name="Gonzalez J."/>
            <person name="Henrissat B."/>
            <person name="Kuo A."/>
            <person name="Liang C."/>
            <person name="Lipzen A."/>
            <person name="Lutzoni F."/>
            <person name="Magnuson J."/>
            <person name="Mondo S."/>
            <person name="Nolan M."/>
            <person name="Ohm R."/>
            <person name="Pangilinan J."/>
            <person name="Park H.-J."/>
            <person name="Ramirez L."/>
            <person name="Alfaro M."/>
            <person name="Sun H."/>
            <person name="Tritt A."/>
            <person name="Yoshinaga Y."/>
            <person name="Zwiers L.-H."/>
            <person name="Turgeon B."/>
            <person name="Goodwin S."/>
            <person name="Spatafora J."/>
            <person name="Crous P."/>
            <person name="Grigoriev I."/>
        </authorList>
    </citation>
    <scope>NUCLEOTIDE SEQUENCE</scope>
    <source>
        <strain evidence="2">CBS 175.79</strain>
    </source>
</reference>
<feature type="region of interest" description="Disordered" evidence="1">
    <location>
        <begin position="165"/>
        <end position="200"/>
    </location>
</feature>
<feature type="region of interest" description="Disordered" evidence="1">
    <location>
        <begin position="426"/>
        <end position="504"/>
    </location>
</feature>
<gene>
    <name evidence="2" type="ORF">BU24DRAFT_405651</name>
</gene>
<dbReference type="AlphaFoldDB" id="A0A6A5Y056"/>
<accession>A0A6A5Y056</accession>
<dbReference type="GeneID" id="54283114"/>
<feature type="compositionally biased region" description="Basic and acidic residues" evidence="1">
    <location>
        <begin position="442"/>
        <end position="456"/>
    </location>
</feature>
<proteinExistence type="predicted"/>
<evidence type="ECO:0000256" key="1">
    <source>
        <dbReference type="SAM" id="MobiDB-lite"/>
    </source>
</evidence>
<organism evidence="2 3">
    <name type="scientific">Aaosphaeria arxii CBS 175.79</name>
    <dbReference type="NCBI Taxonomy" id="1450172"/>
    <lineage>
        <taxon>Eukaryota</taxon>
        <taxon>Fungi</taxon>
        <taxon>Dikarya</taxon>
        <taxon>Ascomycota</taxon>
        <taxon>Pezizomycotina</taxon>
        <taxon>Dothideomycetes</taxon>
        <taxon>Pleosporomycetidae</taxon>
        <taxon>Pleosporales</taxon>
        <taxon>Pleosporales incertae sedis</taxon>
        <taxon>Aaosphaeria</taxon>
    </lineage>
</organism>
<protein>
    <submittedName>
        <fullName evidence="2">Uncharacterized protein</fullName>
    </submittedName>
</protein>
<feature type="compositionally biased region" description="Basic and acidic residues" evidence="1">
    <location>
        <begin position="166"/>
        <end position="191"/>
    </location>
</feature>
<feature type="compositionally biased region" description="Polar residues" evidence="1">
    <location>
        <begin position="486"/>
        <end position="500"/>
    </location>
</feature>
<evidence type="ECO:0000313" key="2">
    <source>
        <dbReference type="EMBL" id="KAF2018915.1"/>
    </source>
</evidence>
<feature type="region of interest" description="Disordered" evidence="1">
    <location>
        <begin position="585"/>
        <end position="607"/>
    </location>
</feature>
<keyword evidence="3" id="KW-1185">Reference proteome</keyword>
<feature type="compositionally biased region" description="Low complexity" evidence="1">
    <location>
        <begin position="585"/>
        <end position="596"/>
    </location>
</feature>